<feature type="region of interest" description="Disordered" evidence="7">
    <location>
        <begin position="1"/>
        <end position="56"/>
    </location>
</feature>
<keyword evidence="9" id="KW-1185">Reference proteome</keyword>
<feature type="compositionally biased region" description="Polar residues" evidence="7">
    <location>
        <begin position="1"/>
        <end position="12"/>
    </location>
</feature>
<dbReference type="GO" id="GO:0034314">
    <property type="term" value="P:Arp2/3 complex-mediated actin nucleation"/>
    <property type="evidence" value="ECO:0007669"/>
    <property type="project" value="InterPro"/>
</dbReference>
<feature type="compositionally biased region" description="Low complexity" evidence="7">
    <location>
        <begin position="35"/>
        <end position="52"/>
    </location>
</feature>
<dbReference type="Gene3D" id="1.25.40.190">
    <property type="entry name" value="Actin-related protein 2/3 complex subunit 5"/>
    <property type="match status" value="1"/>
</dbReference>
<dbReference type="InterPro" id="IPR006789">
    <property type="entry name" value="ARPC5"/>
</dbReference>
<evidence type="ECO:0000256" key="7">
    <source>
        <dbReference type="SAM" id="MobiDB-lite"/>
    </source>
</evidence>
<dbReference type="PANTHER" id="PTHR12644">
    <property type="entry name" value="ARP2/3 COMPLEX 16 KD SUBUNIT P16-ARC"/>
    <property type="match status" value="1"/>
</dbReference>
<evidence type="ECO:0000256" key="1">
    <source>
        <dbReference type="ARBA" id="ARBA00004245"/>
    </source>
</evidence>
<sequence>MKATSRLNNANKNLRCCRERASPPFRRDPARRAPRAAASAGCCRRRPLPGSASGSGGGFRFRRGGFRFRRRRGGMARSTLSSRFRRLDIDAYDENRFVEEPEEAAAAEPDAGPEVEALLRQGDALQAFHAAIRNSPVNTKNQAMKEQAQGTMLKVLTSFKSSEIEQAVNSLDRNGIDLLMKYIYKGFEKPTENSSAILLQWHEKALAVGGLGSIVRVLTARKTV</sequence>
<comment type="function">
    <text evidence="6">Functions as component of the Arp2/3 complex which is involved in regulation of actin polymerization and together with an activating nucleation-promoting factor (NPF) mediates the formation of branched actin networks. Arp2/3 complex plays a critical role in the control of cell morphogenesis via the modulation of cell polarity development.</text>
</comment>
<feature type="compositionally biased region" description="Basic and acidic residues" evidence="7">
    <location>
        <begin position="16"/>
        <end position="31"/>
    </location>
</feature>
<evidence type="ECO:0000313" key="9">
    <source>
        <dbReference type="Proteomes" id="UP000694423"/>
    </source>
</evidence>
<evidence type="ECO:0000313" key="8">
    <source>
        <dbReference type="Ensembl" id="ENSDNVP00000019012.1"/>
    </source>
</evidence>
<reference evidence="8" key="2">
    <citation type="submission" date="2025-09" db="UniProtKB">
        <authorList>
            <consortium name="Ensembl"/>
        </authorList>
    </citation>
    <scope>IDENTIFICATION</scope>
</reference>
<evidence type="ECO:0000256" key="5">
    <source>
        <dbReference type="ARBA" id="ARBA00023212"/>
    </source>
</evidence>
<dbReference type="FunFam" id="1.25.40.190:FF:000001">
    <property type="entry name" value="Actin-related protein 2/3 complex subunit 5"/>
    <property type="match status" value="1"/>
</dbReference>
<evidence type="ECO:0000256" key="4">
    <source>
        <dbReference type="ARBA" id="ARBA00023203"/>
    </source>
</evidence>
<keyword evidence="4" id="KW-0009">Actin-binding</keyword>
<evidence type="ECO:0000256" key="3">
    <source>
        <dbReference type="ARBA" id="ARBA00022490"/>
    </source>
</evidence>
<dbReference type="Pfam" id="PF04699">
    <property type="entry name" value="P16-Arc"/>
    <property type="match status" value="1"/>
</dbReference>
<proteinExistence type="inferred from homology"/>
<dbReference type="Ensembl" id="ENSDNVT00000022903.1">
    <property type="protein sequence ID" value="ENSDNVP00000019012.1"/>
    <property type="gene ID" value="ENSDNVG00000013282.1"/>
</dbReference>
<evidence type="ECO:0000256" key="6">
    <source>
        <dbReference type="RuleBase" id="RU004301"/>
    </source>
</evidence>
<reference evidence="8" key="1">
    <citation type="submission" date="2025-08" db="UniProtKB">
        <authorList>
            <consortium name="Ensembl"/>
        </authorList>
    </citation>
    <scope>IDENTIFICATION</scope>
</reference>
<dbReference type="GO" id="GO:0003779">
    <property type="term" value="F:actin binding"/>
    <property type="evidence" value="ECO:0007669"/>
    <property type="project" value="UniProtKB-KW"/>
</dbReference>
<accession>A0A8C4K4K4</accession>
<comment type="similarity">
    <text evidence="2 6">Belongs to the ARPC5 family.</text>
</comment>
<comment type="subcellular location">
    <subcellularLocation>
        <location evidence="1">Cytoplasm</location>
        <location evidence="1">Cytoskeleton</location>
    </subcellularLocation>
</comment>
<name>A0A8C4K4K4_DRONO</name>
<organism evidence="8 9">
    <name type="scientific">Dromaius novaehollandiae</name>
    <name type="common">Emu</name>
    <dbReference type="NCBI Taxonomy" id="8790"/>
    <lineage>
        <taxon>Eukaryota</taxon>
        <taxon>Metazoa</taxon>
        <taxon>Chordata</taxon>
        <taxon>Craniata</taxon>
        <taxon>Vertebrata</taxon>
        <taxon>Euteleostomi</taxon>
        <taxon>Archelosauria</taxon>
        <taxon>Archosauria</taxon>
        <taxon>Dinosauria</taxon>
        <taxon>Saurischia</taxon>
        <taxon>Theropoda</taxon>
        <taxon>Coelurosauria</taxon>
        <taxon>Aves</taxon>
        <taxon>Palaeognathae</taxon>
        <taxon>Casuariiformes</taxon>
        <taxon>Dromaiidae</taxon>
        <taxon>Dromaius</taxon>
    </lineage>
</organism>
<keyword evidence="3" id="KW-0963">Cytoplasm</keyword>
<dbReference type="InterPro" id="IPR036743">
    <property type="entry name" value="ARPC5_sf"/>
</dbReference>
<protein>
    <recommendedName>
        <fullName evidence="6">Actin-related protein 2/3 complex subunit 5</fullName>
    </recommendedName>
</protein>
<dbReference type="GO" id="GO:0030833">
    <property type="term" value="P:regulation of actin filament polymerization"/>
    <property type="evidence" value="ECO:0007669"/>
    <property type="project" value="InterPro"/>
</dbReference>
<dbReference type="SUPFAM" id="SSF69103">
    <property type="entry name" value="Arp2/3 complex 16 kDa subunit ARPC5"/>
    <property type="match status" value="1"/>
</dbReference>
<keyword evidence="5 6" id="KW-0206">Cytoskeleton</keyword>
<dbReference type="Proteomes" id="UP000694423">
    <property type="component" value="Unplaced"/>
</dbReference>
<evidence type="ECO:0000256" key="2">
    <source>
        <dbReference type="ARBA" id="ARBA00006084"/>
    </source>
</evidence>
<dbReference type="GO" id="GO:0005885">
    <property type="term" value="C:Arp2/3 protein complex"/>
    <property type="evidence" value="ECO:0007669"/>
    <property type="project" value="InterPro"/>
</dbReference>
<dbReference type="AlphaFoldDB" id="A0A8C4K4K4"/>